<dbReference type="InterPro" id="IPR009339">
    <property type="entry name" value="DUF998"/>
</dbReference>
<dbReference type="AlphaFoldDB" id="A0A1X0J2Y1"/>
<comment type="caution">
    <text evidence="2">The sequence shown here is derived from an EMBL/GenBank/DDBJ whole genome shotgun (WGS) entry which is preliminary data.</text>
</comment>
<protein>
    <recommendedName>
        <fullName evidence="4">DUF998 domain-containing protein</fullName>
    </recommendedName>
</protein>
<keyword evidence="3" id="KW-1185">Reference proteome</keyword>
<feature type="transmembrane region" description="Helical" evidence="1">
    <location>
        <begin position="166"/>
        <end position="188"/>
    </location>
</feature>
<dbReference type="Pfam" id="PF06197">
    <property type="entry name" value="DUF998"/>
    <property type="match status" value="1"/>
</dbReference>
<evidence type="ECO:0008006" key="4">
    <source>
        <dbReference type="Google" id="ProtNLM"/>
    </source>
</evidence>
<evidence type="ECO:0000313" key="2">
    <source>
        <dbReference type="EMBL" id="ORB55615.1"/>
    </source>
</evidence>
<sequence length="224" mass="23338">MRPPRSSHIAAAAFFVGAVLYGSWIITMFVDSGPAQASDYVSELIAVDQPLSGILRAADFATAAVIGFGVIVRVVGGRVRGGMAALAWAALAMFAVATALDSAWAMSCAPHVDPACAAREAAGAVPLSHQLHTVSSVIAVAAALISLIAFLRVDSAEHIGRWVRRFGLWVLAGLALTTVSTVVSVFLASSDRGGALGMAQRLQLLCMSGWLVYVGLREATRRSC</sequence>
<dbReference type="RefSeq" id="WP_133057410.1">
    <property type="nucleotide sequence ID" value="NZ_JACKUO010000022.1"/>
</dbReference>
<evidence type="ECO:0000256" key="1">
    <source>
        <dbReference type="SAM" id="Phobius"/>
    </source>
</evidence>
<dbReference type="EMBL" id="MVIH01000002">
    <property type="protein sequence ID" value="ORB55615.1"/>
    <property type="molecule type" value="Genomic_DNA"/>
</dbReference>
<dbReference type="OrthoDB" id="3406108at2"/>
<feature type="transmembrane region" description="Helical" evidence="1">
    <location>
        <begin position="53"/>
        <end position="75"/>
    </location>
</feature>
<dbReference type="Proteomes" id="UP000192534">
    <property type="component" value="Unassembled WGS sequence"/>
</dbReference>
<feature type="transmembrane region" description="Helical" evidence="1">
    <location>
        <begin position="194"/>
        <end position="216"/>
    </location>
</feature>
<evidence type="ECO:0000313" key="3">
    <source>
        <dbReference type="Proteomes" id="UP000192534"/>
    </source>
</evidence>
<proteinExistence type="predicted"/>
<organism evidence="2 3">
    <name type="scientific">Mycolicibacterium rhodesiae</name>
    <name type="common">Mycobacterium rhodesiae</name>
    <dbReference type="NCBI Taxonomy" id="36814"/>
    <lineage>
        <taxon>Bacteria</taxon>
        <taxon>Bacillati</taxon>
        <taxon>Actinomycetota</taxon>
        <taxon>Actinomycetes</taxon>
        <taxon>Mycobacteriales</taxon>
        <taxon>Mycobacteriaceae</taxon>
        <taxon>Mycolicibacterium</taxon>
    </lineage>
</organism>
<keyword evidence="1" id="KW-1133">Transmembrane helix</keyword>
<feature type="transmembrane region" description="Helical" evidence="1">
    <location>
        <begin position="82"/>
        <end position="100"/>
    </location>
</feature>
<name>A0A1X0J2Y1_MYCRH</name>
<keyword evidence="1" id="KW-0472">Membrane</keyword>
<reference evidence="2 3" key="1">
    <citation type="submission" date="2016-12" db="EMBL/GenBank/DDBJ databases">
        <title>The new phylogeny of genus Mycobacterium.</title>
        <authorList>
            <person name="Tortoli E."/>
            <person name="Trovato A."/>
            <person name="Cirillo D.M."/>
        </authorList>
    </citation>
    <scope>NUCLEOTIDE SEQUENCE [LARGE SCALE GENOMIC DNA]</scope>
    <source>
        <strain evidence="2 3">DSM 44223</strain>
    </source>
</reference>
<feature type="transmembrane region" description="Helical" evidence="1">
    <location>
        <begin position="134"/>
        <end position="154"/>
    </location>
</feature>
<gene>
    <name evidence="2" type="ORF">BST42_04095</name>
</gene>
<keyword evidence="1" id="KW-0812">Transmembrane</keyword>
<accession>A0A1X0J2Y1</accession>